<evidence type="ECO:0000313" key="3">
    <source>
        <dbReference type="EMBL" id="KAA1161705.1"/>
    </source>
</evidence>
<name>A0A063KQP5_9GAMM</name>
<evidence type="ECO:0000313" key="4">
    <source>
        <dbReference type="EMBL" id="KDC50227.1"/>
    </source>
</evidence>
<dbReference type="EMBL" id="SEUK01000046">
    <property type="protein sequence ID" value="KAA1161705.1"/>
    <property type="molecule type" value="Genomic_DNA"/>
</dbReference>
<proteinExistence type="predicted"/>
<evidence type="ECO:0000313" key="5">
    <source>
        <dbReference type="Proteomes" id="UP000027154"/>
    </source>
</evidence>
<evidence type="ECO:0000256" key="1">
    <source>
        <dbReference type="SAM" id="SignalP"/>
    </source>
</evidence>
<feature type="signal peptide" evidence="1">
    <location>
        <begin position="1"/>
        <end position="18"/>
    </location>
</feature>
<evidence type="ECO:0008006" key="8">
    <source>
        <dbReference type="Google" id="ProtNLM"/>
    </source>
</evidence>
<gene>
    <name evidence="4" type="ORF">DC53_13310</name>
    <name evidence="3" type="ORF">EU508_07735</name>
    <name evidence="2" type="ORF">EU509_18560</name>
</gene>
<dbReference type="Proteomes" id="UP000324162">
    <property type="component" value="Unassembled WGS sequence"/>
</dbReference>
<reference evidence="4 5" key="1">
    <citation type="submission" date="2014-04" db="EMBL/GenBank/DDBJ databases">
        <title>Pseudoalteromonas galatheae sp. nov., isolated from a deep-sea polychaete near Canal Concepcion, Chile.</title>
        <authorList>
            <person name="Machado H.R."/>
            <person name="Gram L."/>
            <person name="Vynne N.G."/>
        </authorList>
    </citation>
    <scope>NUCLEOTIDE SEQUENCE [LARGE SCALE GENOMIC DNA]</scope>
    <source>
        <strain evidence="4 5">KMM216</strain>
    </source>
</reference>
<keyword evidence="1" id="KW-0732">Signal</keyword>
<dbReference type="EMBL" id="SEUJ01000078">
    <property type="protein sequence ID" value="KAA1150137.1"/>
    <property type="molecule type" value="Genomic_DNA"/>
</dbReference>
<keyword evidence="6" id="KW-1185">Reference proteome</keyword>
<sequence length="131" mass="15215">MKKSVLVMMVLLAGCASSDGPPFEINNKQFHEKKDAQGNKIFAYVVSVKAKHRENFNLDRGPNNRPSRGEVKQYIEQEHFEESSVLKLQLEDQAVELLNQELKERQYCDNEHEVNDVIWRDLSVQLRGRCL</sequence>
<dbReference type="RefSeq" id="WP_033023229.1">
    <property type="nucleotide sequence ID" value="NZ_JBBMQV010000020.1"/>
</dbReference>
<comment type="caution">
    <text evidence="3">The sequence shown here is derived from an EMBL/GenBank/DDBJ whole genome shotgun (WGS) entry which is preliminary data.</text>
</comment>
<evidence type="ECO:0000313" key="7">
    <source>
        <dbReference type="Proteomes" id="UP000324162"/>
    </source>
</evidence>
<organism evidence="3 7">
    <name type="scientific">Pseudoalteromonas fuliginea</name>
    <dbReference type="NCBI Taxonomy" id="1872678"/>
    <lineage>
        <taxon>Bacteria</taxon>
        <taxon>Pseudomonadati</taxon>
        <taxon>Pseudomonadota</taxon>
        <taxon>Gammaproteobacteria</taxon>
        <taxon>Alteromonadales</taxon>
        <taxon>Pseudoalteromonadaceae</taxon>
        <taxon>Pseudoalteromonas</taxon>
    </lineage>
</organism>
<dbReference type="EMBL" id="JJNZ01000044">
    <property type="protein sequence ID" value="KDC50227.1"/>
    <property type="molecule type" value="Genomic_DNA"/>
</dbReference>
<feature type="chain" id="PRO_5044539119" description="Lipoprotein" evidence="1">
    <location>
        <begin position="19"/>
        <end position="131"/>
    </location>
</feature>
<dbReference type="PROSITE" id="PS51257">
    <property type="entry name" value="PROKAR_LIPOPROTEIN"/>
    <property type="match status" value="1"/>
</dbReference>
<evidence type="ECO:0000313" key="6">
    <source>
        <dbReference type="Proteomes" id="UP000322915"/>
    </source>
</evidence>
<evidence type="ECO:0000313" key="2">
    <source>
        <dbReference type="EMBL" id="KAA1150137.1"/>
    </source>
</evidence>
<accession>A0A063KQP5</accession>
<dbReference type="OrthoDB" id="6313013at2"/>
<reference evidence="6 7" key="2">
    <citation type="submission" date="2019-01" db="EMBL/GenBank/DDBJ databases">
        <title>Genome sequences of marine Pseudoalteromonas species.</title>
        <authorList>
            <person name="Boraston A.B."/>
            <person name="Hehemann J.-H."/>
            <person name="Vickers C.J."/>
            <person name="Salama-Alber O."/>
            <person name="Abe K."/>
            <person name="Hettle A.J."/>
        </authorList>
    </citation>
    <scope>NUCLEOTIDE SEQUENCE [LARGE SCALE GENOMIC DNA]</scope>
    <source>
        <strain evidence="3 7">PS42</strain>
        <strain evidence="2 6">PS47</strain>
    </source>
</reference>
<dbReference type="AlphaFoldDB" id="A0A063KQP5"/>
<protein>
    <recommendedName>
        <fullName evidence="8">Lipoprotein</fullName>
    </recommendedName>
</protein>
<dbReference type="Proteomes" id="UP000322915">
    <property type="component" value="Unassembled WGS sequence"/>
</dbReference>
<dbReference type="Proteomes" id="UP000027154">
    <property type="component" value="Unassembled WGS sequence"/>
</dbReference>